<organism evidence="23 24">
    <name type="scientific">Methylomusa anaerophila</name>
    <dbReference type="NCBI Taxonomy" id="1930071"/>
    <lineage>
        <taxon>Bacteria</taxon>
        <taxon>Bacillati</taxon>
        <taxon>Bacillota</taxon>
        <taxon>Negativicutes</taxon>
        <taxon>Selenomonadales</taxon>
        <taxon>Sporomusaceae</taxon>
        <taxon>Methylomusa</taxon>
    </lineage>
</organism>
<dbReference type="Pfam" id="PF00293">
    <property type="entry name" value="NUDIX"/>
    <property type="match status" value="1"/>
</dbReference>
<comment type="similarity">
    <text evidence="2">Belongs to the Nudix hydrolase family.</text>
</comment>
<evidence type="ECO:0000256" key="13">
    <source>
        <dbReference type="ARBA" id="ARBA00029673"/>
    </source>
</evidence>
<evidence type="ECO:0000256" key="20">
    <source>
        <dbReference type="ARBA" id="ARBA00049032"/>
    </source>
</evidence>
<comment type="catalytic activity">
    <reaction evidence="10">
        <text>2-oxo-ATP + H2O = 2-oxo-AMP + diphosphate + H(+)</text>
        <dbReference type="Rhea" id="RHEA:67392"/>
        <dbReference type="ChEBI" id="CHEBI:15377"/>
        <dbReference type="ChEBI" id="CHEBI:15378"/>
        <dbReference type="ChEBI" id="CHEBI:33019"/>
        <dbReference type="ChEBI" id="CHEBI:71395"/>
        <dbReference type="ChEBI" id="CHEBI:172878"/>
    </reaction>
    <physiologicalReaction direction="left-to-right" evidence="10">
        <dbReference type="Rhea" id="RHEA:67393"/>
    </physiologicalReaction>
</comment>
<comment type="catalytic activity">
    <reaction evidence="19">
        <text>O(6)-methyl-dGTP + H2O = O(6)-methyl-dGMP + diphosphate + H(+)</text>
        <dbReference type="Rhea" id="RHEA:67600"/>
        <dbReference type="ChEBI" id="CHEBI:15377"/>
        <dbReference type="ChEBI" id="CHEBI:15378"/>
        <dbReference type="ChEBI" id="CHEBI:33019"/>
        <dbReference type="ChEBI" id="CHEBI:169974"/>
        <dbReference type="ChEBI" id="CHEBI:169975"/>
    </reaction>
    <physiologicalReaction direction="left-to-right" evidence="19">
        <dbReference type="Rhea" id="RHEA:67601"/>
    </physiologicalReaction>
</comment>
<evidence type="ECO:0000256" key="16">
    <source>
        <dbReference type="ARBA" id="ARBA00031927"/>
    </source>
</evidence>
<reference evidence="23 24" key="1">
    <citation type="journal article" date="2018" name="Int. J. Syst. Evol. Microbiol.">
        <title>Methylomusa anaerophila gen. nov., sp. nov., an anaerobic methanol-utilizing bacterium isolated from a microbial fuel cell.</title>
        <authorList>
            <person name="Amano N."/>
            <person name="Yamamuro A."/>
            <person name="Miyahara M."/>
            <person name="Kouzuma A."/>
            <person name="Abe T."/>
            <person name="Watanabe K."/>
        </authorList>
    </citation>
    <scope>NUCLEOTIDE SEQUENCE [LARGE SCALE GENOMIC DNA]</scope>
    <source>
        <strain evidence="23 24">MMFC1</strain>
    </source>
</reference>
<dbReference type="EC" id="3.6.1.56" evidence="11"/>
<dbReference type="GO" id="GO:0106377">
    <property type="term" value="F:2-hydroxy-ATP hydrolase activity"/>
    <property type="evidence" value="ECO:0007669"/>
    <property type="project" value="RHEA"/>
</dbReference>
<protein>
    <recommendedName>
        <fullName evidence="12">Oxidized purine nucleoside triphosphate hydrolase</fullName>
        <ecNumber evidence="11">3.6.1.56</ecNumber>
    </recommendedName>
    <alternativeName>
        <fullName evidence="16">2-hydroxy-dATP diphosphatase</fullName>
    </alternativeName>
    <alternativeName>
        <fullName evidence="15">7,8-dihydro-8-oxoguanine triphosphatase</fullName>
    </alternativeName>
    <alternativeName>
        <fullName evidence="14">8-oxo-dGTPase</fullName>
    </alternativeName>
    <alternativeName>
        <fullName evidence="17">Methylated purine nucleoside triphosphate hydrolase</fullName>
    </alternativeName>
    <alternativeName>
        <fullName evidence="13">Nucleoside diphosphate-linked moiety X motif 1</fullName>
    </alternativeName>
</protein>
<evidence type="ECO:0000256" key="19">
    <source>
        <dbReference type="ARBA" id="ARBA00048894"/>
    </source>
</evidence>
<dbReference type="PRINTS" id="PR01403">
    <property type="entry name" value="8OXTPHPHTASE"/>
</dbReference>
<evidence type="ECO:0000259" key="22">
    <source>
        <dbReference type="PROSITE" id="PS51462"/>
    </source>
</evidence>
<dbReference type="PROSITE" id="PS00893">
    <property type="entry name" value="NUDIX_BOX"/>
    <property type="match status" value="1"/>
</dbReference>
<proteinExistence type="inferred from homology"/>
<comment type="cofactor">
    <cofactor evidence="1">
        <name>Mg(2+)</name>
        <dbReference type="ChEBI" id="CHEBI:18420"/>
    </cofactor>
</comment>
<sequence length="159" mass="18041">MYSSTLCLPVQTEGNSIKQILLGMKKRGFGRGKYNGFGGKLEAGESVRAAAVRELREECGLTALEEDLEYAGKLLFVFPANRDFDHDVDIFLVRRWRGEPRETEEMLTGWYSVKDIPYKEMWAGDIYWLPKILAGEKIRGRVVFADDNEGLQAVEITGE</sequence>
<feature type="domain" description="Nudix hydrolase" evidence="22">
    <location>
        <begin position="1"/>
        <end position="134"/>
    </location>
</feature>
<dbReference type="GO" id="GO:0035539">
    <property type="term" value="F:8-oxo-7,8-dihydrodeoxyguanosine triphosphate pyrophosphatase activity"/>
    <property type="evidence" value="ECO:0007669"/>
    <property type="project" value="RHEA"/>
</dbReference>
<dbReference type="GO" id="GO:0106431">
    <property type="term" value="F:N6-methyl-(d)ATP hydrolase activity"/>
    <property type="evidence" value="ECO:0007669"/>
    <property type="project" value="RHEA"/>
</dbReference>
<keyword evidence="6" id="KW-0460">Magnesium</keyword>
<accession>A0A348AHH5</accession>
<gene>
    <name evidence="23" type="primary">mutX</name>
    <name evidence="23" type="ORF">MAMMFC1_01174</name>
</gene>
<evidence type="ECO:0000256" key="2">
    <source>
        <dbReference type="ARBA" id="ARBA00005582"/>
    </source>
</evidence>
<evidence type="ECO:0000256" key="11">
    <source>
        <dbReference type="ARBA" id="ARBA00026103"/>
    </source>
</evidence>
<dbReference type="GO" id="GO:0008413">
    <property type="term" value="F:8-oxo-7,8-dihydroguanosine triphosphate pyrophosphatase activity"/>
    <property type="evidence" value="ECO:0007669"/>
    <property type="project" value="InterPro"/>
</dbReference>
<evidence type="ECO:0000256" key="17">
    <source>
        <dbReference type="ARBA" id="ARBA00032071"/>
    </source>
</evidence>
<evidence type="ECO:0000256" key="15">
    <source>
        <dbReference type="ARBA" id="ARBA00030682"/>
    </source>
</evidence>
<dbReference type="Proteomes" id="UP000276437">
    <property type="component" value="Chromosome"/>
</dbReference>
<dbReference type="GO" id="GO:0008828">
    <property type="term" value="F:dATP diphosphatase activity"/>
    <property type="evidence" value="ECO:0007669"/>
    <property type="project" value="UniProtKB-EC"/>
</dbReference>
<dbReference type="InterPro" id="IPR020084">
    <property type="entry name" value="NUDIX_hydrolase_CS"/>
</dbReference>
<evidence type="ECO:0000256" key="14">
    <source>
        <dbReference type="ARBA" id="ARBA00030634"/>
    </source>
</evidence>
<keyword evidence="4" id="KW-0479">Metal-binding</keyword>
<dbReference type="AlphaFoldDB" id="A0A348AHH5"/>
<dbReference type="PANTHER" id="PTHR43758">
    <property type="entry name" value="7,8-DIHYDRO-8-OXOGUANINE TRIPHOSPHATASE"/>
    <property type="match status" value="1"/>
</dbReference>
<dbReference type="InterPro" id="IPR003563">
    <property type="entry name" value="8ODP"/>
</dbReference>
<dbReference type="OrthoDB" id="9804563at2"/>
<evidence type="ECO:0000256" key="8">
    <source>
        <dbReference type="ARBA" id="ARBA00024459"/>
    </source>
</evidence>
<comment type="catalytic activity">
    <reaction evidence="7">
        <text>8-oxo-dATP + H2O = 8-oxo-dAMP + diphosphate + H(+)</text>
        <dbReference type="Rhea" id="RHEA:65396"/>
        <dbReference type="ChEBI" id="CHEBI:15377"/>
        <dbReference type="ChEBI" id="CHEBI:15378"/>
        <dbReference type="ChEBI" id="CHEBI:33019"/>
        <dbReference type="ChEBI" id="CHEBI:71361"/>
        <dbReference type="ChEBI" id="CHEBI:172871"/>
    </reaction>
    <physiologicalReaction direction="left-to-right" evidence="7">
        <dbReference type="Rhea" id="RHEA:65397"/>
    </physiologicalReaction>
</comment>
<evidence type="ECO:0000256" key="12">
    <source>
        <dbReference type="ARBA" id="ARBA00026218"/>
    </source>
</evidence>
<evidence type="ECO:0000256" key="9">
    <source>
        <dbReference type="ARBA" id="ARBA00024486"/>
    </source>
</evidence>
<dbReference type="RefSeq" id="WP_126307283.1">
    <property type="nucleotide sequence ID" value="NZ_AP018449.1"/>
</dbReference>
<evidence type="ECO:0000313" key="24">
    <source>
        <dbReference type="Proteomes" id="UP000276437"/>
    </source>
</evidence>
<dbReference type="GO" id="GO:0005737">
    <property type="term" value="C:cytoplasm"/>
    <property type="evidence" value="ECO:0007669"/>
    <property type="project" value="TreeGrafter"/>
</dbReference>
<dbReference type="GO" id="GO:0042262">
    <property type="term" value="P:DNA protection"/>
    <property type="evidence" value="ECO:0007669"/>
    <property type="project" value="InterPro"/>
</dbReference>
<comment type="function">
    <text evidence="21">Oxidized purine nucleoside triphosphate hydrolase which is a prominent sanitizer of the oxidized nucleotide pool. Catalyzes the hydrolysis of 2-oxo-dATP (2-hydroxy-dATP) into 2-oxo-dAMP. Also has a significant hydrolase activity toward 2-oxo-ATP, 8-oxo-dGTP and 8-oxo-dATP. Through the hydrolysis of oxidized purine nucleoside triphosphates, prevents their incorporation into DNA and the subsequent transversions A:T to C:G and G:C to T:A. Also catalyzes the hydrolysis of methylated purine nucleoside triphosphate preventing their integration into DNA. Through this antimutagenic activity protects cells from oxidative stress.</text>
</comment>
<dbReference type="KEGG" id="mana:MAMMFC1_01174"/>
<dbReference type="CDD" id="cd03427">
    <property type="entry name" value="NUDIX_MTH1_Nudt1"/>
    <property type="match status" value="1"/>
</dbReference>
<dbReference type="GO" id="GO:0106378">
    <property type="term" value="F:2-hydroxy-dATP hydrolase activity"/>
    <property type="evidence" value="ECO:0007669"/>
    <property type="project" value="RHEA"/>
</dbReference>
<name>A0A348AHH5_9FIRM</name>
<evidence type="ECO:0000313" key="23">
    <source>
        <dbReference type="EMBL" id="BBB90523.1"/>
    </source>
</evidence>
<evidence type="ECO:0000256" key="10">
    <source>
        <dbReference type="ARBA" id="ARBA00024596"/>
    </source>
</evidence>
<dbReference type="InterPro" id="IPR000086">
    <property type="entry name" value="NUDIX_hydrolase_dom"/>
</dbReference>
<evidence type="ECO:0000256" key="5">
    <source>
        <dbReference type="ARBA" id="ARBA00022801"/>
    </source>
</evidence>
<dbReference type="SUPFAM" id="SSF55811">
    <property type="entry name" value="Nudix"/>
    <property type="match status" value="1"/>
</dbReference>
<evidence type="ECO:0000256" key="3">
    <source>
        <dbReference type="ARBA" id="ARBA00011245"/>
    </source>
</evidence>
<evidence type="ECO:0000256" key="4">
    <source>
        <dbReference type="ARBA" id="ARBA00022723"/>
    </source>
</evidence>
<evidence type="ECO:0000256" key="18">
    <source>
        <dbReference type="ARBA" id="ARBA00048002"/>
    </source>
</evidence>
<comment type="catalytic activity">
    <reaction evidence="18">
        <text>N(6)-methyl-ATP + H2O = N(6)-methyl-AMP + diphosphate + H(+)</text>
        <dbReference type="Rhea" id="RHEA:67608"/>
        <dbReference type="ChEBI" id="CHEBI:15377"/>
        <dbReference type="ChEBI" id="CHEBI:15378"/>
        <dbReference type="ChEBI" id="CHEBI:33019"/>
        <dbReference type="ChEBI" id="CHEBI:144842"/>
        <dbReference type="ChEBI" id="CHEBI:172873"/>
    </reaction>
    <physiologicalReaction direction="left-to-right" evidence="18">
        <dbReference type="Rhea" id="RHEA:67609"/>
    </physiologicalReaction>
</comment>
<dbReference type="Gene3D" id="3.90.79.10">
    <property type="entry name" value="Nucleoside Triphosphate Pyrophosphohydrolase"/>
    <property type="match status" value="1"/>
</dbReference>
<dbReference type="PROSITE" id="PS51462">
    <property type="entry name" value="NUDIX"/>
    <property type="match status" value="1"/>
</dbReference>
<dbReference type="GO" id="GO:0046872">
    <property type="term" value="F:metal ion binding"/>
    <property type="evidence" value="ECO:0007669"/>
    <property type="project" value="UniProtKB-KW"/>
</dbReference>
<dbReference type="InterPro" id="IPR015797">
    <property type="entry name" value="NUDIX_hydrolase-like_dom_sf"/>
</dbReference>
<dbReference type="EMBL" id="AP018449">
    <property type="protein sequence ID" value="BBB90523.1"/>
    <property type="molecule type" value="Genomic_DNA"/>
</dbReference>
<dbReference type="GO" id="GO:0106433">
    <property type="term" value="F:O6-methyl-dGTP hydrolase activity"/>
    <property type="evidence" value="ECO:0007669"/>
    <property type="project" value="RHEA"/>
</dbReference>
<evidence type="ECO:0000256" key="6">
    <source>
        <dbReference type="ARBA" id="ARBA00022842"/>
    </source>
</evidence>
<dbReference type="PANTHER" id="PTHR43758:SF2">
    <property type="entry name" value="OXIDIZED PURINE NUCLEOSIDE TRIPHOSPHATE HYDROLASE"/>
    <property type="match status" value="1"/>
</dbReference>
<keyword evidence="5 23" id="KW-0378">Hydrolase</keyword>
<evidence type="ECO:0000256" key="21">
    <source>
        <dbReference type="ARBA" id="ARBA00053094"/>
    </source>
</evidence>
<comment type="subunit">
    <text evidence="3">Monomer.</text>
</comment>
<evidence type="ECO:0000256" key="1">
    <source>
        <dbReference type="ARBA" id="ARBA00001946"/>
    </source>
</evidence>
<evidence type="ECO:0000256" key="7">
    <source>
        <dbReference type="ARBA" id="ARBA00024448"/>
    </source>
</evidence>
<comment type="catalytic activity">
    <reaction evidence="8">
        <text>2-oxo-dATP + H2O = 2-oxo-dAMP + diphosphate + H(+)</text>
        <dbReference type="Rhea" id="RHEA:31583"/>
        <dbReference type="ChEBI" id="CHEBI:15377"/>
        <dbReference type="ChEBI" id="CHEBI:15378"/>
        <dbReference type="ChEBI" id="CHEBI:33019"/>
        <dbReference type="ChEBI" id="CHEBI:63212"/>
        <dbReference type="ChEBI" id="CHEBI:77897"/>
        <dbReference type="EC" id="3.6.1.56"/>
    </reaction>
    <physiologicalReaction direction="left-to-right" evidence="8">
        <dbReference type="Rhea" id="RHEA:31584"/>
    </physiologicalReaction>
</comment>
<comment type="catalytic activity">
    <reaction evidence="9">
        <text>8-oxo-dGTP + H2O = 8-oxo-dGMP + diphosphate + H(+)</text>
        <dbReference type="Rhea" id="RHEA:31575"/>
        <dbReference type="ChEBI" id="CHEBI:15377"/>
        <dbReference type="ChEBI" id="CHEBI:15378"/>
        <dbReference type="ChEBI" id="CHEBI:33019"/>
        <dbReference type="ChEBI" id="CHEBI:63224"/>
        <dbReference type="ChEBI" id="CHEBI:77896"/>
    </reaction>
    <physiologicalReaction direction="left-to-right" evidence="9">
        <dbReference type="Rhea" id="RHEA:31576"/>
    </physiologicalReaction>
</comment>
<keyword evidence="24" id="KW-1185">Reference proteome</keyword>
<comment type="catalytic activity">
    <reaction evidence="20">
        <text>N(6)-methyl-dATP + H2O = N(6)-methyl-dAMP + diphosphate + H(+)</text>
        <dbReference type="Rhea" id="RHEA:67604"/>
        <dbReference type="ChEBI" id="CHEBI:15377"/>
        <dbReference type="ChEBI" id="CHEBI:15378"/>
        <dbReference type="ChEBI" id="CHEBI:33019"/>
        <dbReference type="ChEBI" id="CHEBI:169976"/>
        <dbReference type="ChEBI" id="CHEBI:172872"/>
    </reaction>
    <physiologicalReaction direction="left-to-right" evidence="20">
        <dbReference type="Rhea" id="RHEA:67605"/>
    </physiologicalReaction>
</comment>